<sequence length="416" mass="48017">MSAIPALPPRPSFDAVKAEQQKVQKQQKQILDQIQVLKSKQASSTDSGSKNSMQENKTKLAELNAKIDTIQKQQDAFQLIFQNPKLDELKKVLGHIKPSREAIQTQISSLEYIFAHERHTKQEEGTLRTKITALEKIQIQLPDIDEEQVEAARTSYKLLNSEKKDLLITRKDLRNTMNTEFELIKKEREENSLIKQETDVLYAEIKQKYAEIDKLKIVHQQLFDAFKAQATQFDEIKKLHDEAYKETQEIRKNCLPINKKLVELNVKFSEKFGKYEIEKIDFASRIESDEMPKQKLISWIDSQLEIAQMSAQKVVVSSAKRQRQESKKTAFFDYSGIAVFADAGFNFNDFADLESKIALKKQLCEGGEEQKMKQLEVVKSKIEAVLAELVVCGAEWAYVDKVEIVRRDDRERKGEK</sequence>
<dbReference type="EMBL" id="AUWU02000004">
    <property type="protein sequence ID" value="KAH0574271.1"/>
    <property type="molecule type" value="Genomic_DNA"/>
</dbReference>
<evidence type="ECO:0000313" key="4">
    <source>
        <dbReference type="Proteomes" id="UP000018208"/>
    </source>
</evidence>
<dbReference type="VEuPathDB" id="GiardiaDB:SS50377_24222"/>
<protein>
    <submittedName>
        <fullName evidence="2">Uncharacterized protein</fullName>
    </submittedName>
</protein>
<name>V6LTE7_9EUKA</name>
<reference evidence="3" key="2">
    <citation type="submission" date="2020-12" db="EMBL/GenBank/DDBJ databases">
        <title>New Spironucleus salmonicida genome in near-complete chromosomes.</title>
        <authorList>
            <person name="Xu F."/>
            <person name="Kurt Z."/>
            <person name="Jimenez-Gonzalez A."/>
            <person name="Astvaldsson A."/>
            <person name="Andersson J.O."/>
            <person name="Svard S.G."/>
        </authorList>
    </citation>
    <scope>NUCLEOTIDE SEQUENCE</scope>
    <source>
        <strain evidence="3">ATCC 50377</strain>
    </source>
</reference>
<keyword evidence="4" id="KW-1185">Reference proteome</keyword>
<evidence type="ECO:0000256" key="1">
    <source>
        <dbReference type="SAM" id="MobiDB-lite"/>
    </source>
</evidence>
<accession>V6LTE7</accession>
<proteinExistence type="predicted"/>
<evidence type="ECO:0000313" key="2">
    <source>
        <dbReference type="EMBL" id="EST47855.1"/>
    </source>
</evidence>
<gene>
    <name evidence="2" type="ORF">SS50377_12046</name>
    <name evidence="3" type="ORF">SS50377_24222</name>
</gene>
<feature type="region of interest" description="Disordered" evidence="1">
    <location>
        <begin position="1"/>
        <end position="21"/>
    </location>
</feature>
<reference evidence="2 3" key="1">
    <citation type="journal article" date="2014" name="PLoS Genet.">
        <title>The Genome of Spironucleus salmonicida Highlights a Fish Pathogen Adapted to Fluctuating Environments.</title>
        <authorList>
            <person name="Xu F."/>
            <person name="Jerlstrom-Hultqvist J."/>
            <person name="Einarsson E."/>
            <person name="Astvaldsson A."/>
            <person name="Svard S.G."/>
            <person name="Andersson J.O."/>
        </authorList>
    </citation>
    <scope>NUCLEOTIDE SEQUENCE</scope>
    <source>
        <strain evidence="3">ATCC 50377</strain>
    </source>
</reference>
<dbReference type="AlphaFoldDB" id="V6LTE7"/>
<dbReference type="EMBL" id="KI546032">
    <property type="protein sequence ID" value="EST47855.1"/>
    <property type="molecule type" value="Genomic_DNA"/>
</dbReference>
<feature type="compositionally biased region" description="Pro residues" evidence="1">
    <location>
        <begin position="1"/>
        <end position="11"/>
    </location>
</feature>
<evidence type="ECO:0000313" key="3">
    <source>
        <dbReference type="EMBL" id="KAH0574271.1"/>
    </source>
</evidence>
<dbReference type="Proteomes" id="UP000018208">
    <property type="component" value="Unassembled WGS sequence"/>
</dbReference>
<organism evidence="2">
    <name type="scientific">Spironucleus salmonicida</name>
    <dbReference type="NCBI Taxonomy" id="348837"/>
    <lineage>
        <taxon>Eukaryota</taxon>
        <taxon>Metamonada</taxon>
        <taxon>Diplomonadida</taxon>
        <taxon>Hexamitidae</taxon>
        <taxon>Hexamitinae</taxon>
        <taxon>Spironucleus</taxon>
    </lineage>
</organism>